<evidence type="ECO:0000256" key="1">
    <source>
        <dbReference type="SAM" id="Phobius"/>
    </source>
</evidence>
<evidence type="ECO:0000313" key="3">
    <source>
        <dbReference type="Proteomes" id="UP001148838"/>
    </source>
</evidence>
<dbReference type="Proteomes" id="UP001148838">
    <property type="component" value="Unassembled WGS sequence"/>
</dbReference>
<accession>A0ABQ8TXK2</accession>
<sequence length="548" mass="62787">MVVGKLSPDGPSIPHLVCVKELSKVNSQAIAYFVNKGLQFLYSGNIDDSKVLLFCTDAASYMVAAAPLLKTFYPNLTHVTCQHMAFTGFLKQSGMNFLLSIRLFLTQKNVFVKPHPGFQYSENFPDIPLPPQPVVTRWETWIQSVLYYSKYFKEVVTVIDKLPETDSAASTSTPSRPERWDVASSDVDTQVTLVRGLTTNNISIRLWLVILLQYAFELLRFFVSPRITERGSTFDAEQLVSWQYDNHLSFTRSSIATTLRKAKWEVYEEVYCLTENGSMRRADIDRRNQRSLILDPTVRFEKEDQQANNVNDEKKSIYNPCIPHFNETHKMNINAWEVEGLLFGARGASFKLTKTILLSLKFSNEDINKICPMITELIQSLEAFTSLCYYKQEKYEMRYMEINLESREFYVGRFTSGILHSLTAGLLLYGVWKDKPIFMVPFVLTQYLILLFLALVIIIVTIVLVILGAVGWAVLVVIVGGFVLLISTYLWAGVYTYYRQLEDLDTLVPDNLLPSIPHEEETAINTEDLQKTYTQLERNIQQNYPQAV</sequence>
<keyword evidence="1" id="KW-0472">Membrane</keyword>
<dbReference type="Pfam" id="PF15860">
    <property type="entry name" value="DUF4728"/>
    <property type="match status" value="1"/>
</dbReference>
<dbReference type="InterPro" id="IPR031720">
    <property type="entry name" value="DUF4728"/>
</dbReference>
<proteinExistence type="predicted"/>
<gene>
    <name evidence="2" type="ORF">ANN_02840</name>
</gene>
<reference evidence="2 3" key="1">
    <citation type="journal article" date="2022" name="Allergy">
        <title>Genome assembly and annotation of Periplaneta americana reveal a comprehensive cockroach allergen profile.</title>
        <authorList>
            <person name="Wang L."/>
            <person name="Xiong Q."/>
            <person name="Saelim N."/>
            <person name="Wang L."/>
            <person name="Nong W."/>
            <person name="Wan A.T."/>
            <person name="Shi M."/>
            <person name="Liu X."/>
            <person name="Cao Q."/>
            <person name="Hui J.H.L."/>
            <person name="Sookrung N."/>
            <person name="Leung T.F."/>
            <person name="Tungtrongchitr A."/>
            <person name="Tsui S.K.W."/>
        </authorList>
    </citation>
    <scope>NUCLEOTIDE SEQUENCE [LARGE SCALE GENOMIC DNA]</scope>
    <source>
        <strain evidence="2">PWHHKU_190912</strain>
    </source>
</reference>
<protein>
    <submittedName>
        <fullName evidence="2">Uncharacterized protein</fullName>
    </submittedName>
</protein>
<feature type="transmembrane region" description="Helical" evidence="1">
    <location>
        <begin position="444"/>
        <end position="467"/>
    </location>
</feature>
<feature type="transmembrane region" description="Helical" evidence="1">
    <location>
        <begin position="410"/>
        <end position="432"/>
    </location>
</feature>
<organism evidence="2 3">
    <name type="scientific">Periplaneta americana</name>
    <name type="common">American cockroach</name>
    <name type="synonym">Blatta americana</name>
    <dbReference type="NCBI Taxonomy" id="6978"/>
    <lineage>
        <taxon>Eukaryota</taxon>
        <taxon>Metazoa</taxon>
        <taxon>Ecdysozoa</taxon>
        <taxon>Arthropoda</taxon>
        <taxon>Hexapoda</taxon>
        <taxon>Insecta</taxon>
        <taxon>Pterygota</taxon>
        <taxon>Neoptera</taxon>
        <taxon>Polyneoptera</taxon>
        <taxon>Dictyoptera</taxon>
        <taxon>Blattodea</taxon>
        <taxon>Blattoidea</taxon>
        <taxon>Blattidae</taxon>
        <taxon>Blattinae</taxon>
        <taxon>Periplaneta</taxon>
    </lineage>
</organism>
<comment type="caution">
    <text evidence="2">The sequence shown here is derived from an EMBL/GenBank/DDBJ whole genome shotgun (WGS) entry which is preliminary data.</text>
</comment>
<keyword evidence="1" id="KW-0812">Transmembrane</keyword>
<keyword evidence="1" id="KW-1133">Transmembrane helix</keyword>
<feature type="transmembrane region" description="Helical" evidence="1">
    <location>
        <begin position="474"/>
        <end position="498"/>
    </location>
</feature>
<evidence type="ECO:0000313" key="2">
    <source>
        <dbReference type="EMBL" id="KAJ4451378.1"/>
    </source>
</evidence>
<dbReference type="EMBL" id="JAJSOF020000001">
    <property type="protein sequence ID" value="KAJ4451378.1"/>
    <property type="molecule type" value="Genomic_DNA"/>
</dbReference>
<name>A0ABQ8TXK2_PERAM</name>
<keyword evidence="3" id="KW-1185">Reference proteome</keyword>